<name>A0A501XT35_9SPHN</name>
<dbReference type="Proteomes" id="UP000319897">
    <property type="component" value="Unassembled WGS sequence"/>
</dbReference>
<organism evidence="2 3">
    <name type="scientific">Sandaracinobacter neustonicus</name>
    <dbReference type="NCBI Taxonomy" id="1715348"/>
    <lineage>
        <taxon>Bacteria</taxon>
        <taxon>Pseudomonadati</taxon>
        <taxon>Pseudomonadota</taxon>
        <taxon>Alphaproteobacteria</taxon>
        <taxon>Sphingomonadales</taxon>
        <taxon>Sphingosinicellaceae</taxon>
        <taxon>Sandaracinobacter</taxon>
    </lineage>
</organism>
<sequence>MAYLSEPVRVGDVLGDTFGFLRAQWRPLLLISAPSLLAAVALAVVQKSLGLQEKPELVFTSITGSLASSVSLITLAIAHLCFVGTLFFTLERQRGHQTGVAEALRMGVRLFLPMLGVRFLVYFLSIMAAVLLYVPGLMVYTMLWVADAAYVAERPGIRAALSRSRNLTRGSRWRVFLLMLMVFVAAALASGLQTAAQRISEWAGPFTSVFAGMLWAILVPVLAATLYRHLKTAREGDEAADIAAVF</sequence>
<feature type="transmembrane region" description="Helical" evidence="1">
    <location>
        <begin position="110"/>
        <end position="131"/>
    </location>
</feature>
<evidence type="ECO:0000313" key="3">
    <source>
        <dbReference type="Proteomes" id="UP000319897"/>
    </source>
</evidence>
<dbReference type="RefSeq" id="WP_140926915.1">
    <property type="nucleotide sequence ID" value="NZ_VFSU01000011.1"/>
</dbReference>
<gene>
    <name evidence="2" type="ORF">FJQ54_03575</name>
</gene>
<comment type="caution">
    <text evidence="2">The sequence shown here is derived from an EMBL/GenBank/DDBJ whole genome shotgun (WGS) entry which is preliminary data.</text>
</comment>
<keyword evidence="3" id="KW-1185">Reference proteome</keyword>
<feature type="transmembrane region" description="Helical" evidence="1">
    <location>
        <begin position="173"/>
        <end position="196"/>
    </location>
</feature>
<dbReference type="EMBL" id="VFSU01000011">
    <property type="protein sequence ID" value="TPE63932.1"/>
    <property type="molecule type" value="Genomic_DNA"/>
</dbReference>
<keyword evidence="1" id="KW-0812">Transmembrane</keyword>
<protein>
    <recommendedName>
        <fullName evidence="4">Glycerophosphoryl diester phosphodiesterase membrane domain-containing protein</fullName>
    </recommendedName>
</protein>
<feature type="transmembrane region" description="Helical" evidence="1">
    <location>
        <begin position="66"/>
        <end position="90"/>
    </location>
</feature>
<evidence type="ECO:0000313" key="2">
    <source>
        <dbReference type="EMBL" id="TPE63932.1"/>
    </source>
</evidence>
<dbReference type="PANTHER" id="PTHR40076:SF1">
    <property type="entry name" value="MEMBRANE PROTEIN"/>
    <property type="match status" value="1"/>
</dbReference>
<proteinExistence type="predicted"/>
<dbReference type="InterPro" id="IPR010380">
    <property type="entry name" value="DUF975"/>
</dbReference>
<reference evidence="2 3" key="1">
    <citation type="submission" date="2019-06" db="EMBL/GenBank/DDBJ databases">
        <authorList>
            <person name="Lee I."/>
            <person name="Jang G.I."/>
            <person name="Hwang C.Y."/>
        </authorList>
    </citation>
    <scope>NUCLEOTIDE SEQUENCE [LARGE SCALE GENOMIC DNA]</scope>
    <source>
        <strain evidence="2 3">PAMC 28131</strain>
    </source>
</reference>
<feature type="transmembrane region" description="Helical" evidence="1">
    <location>
        <begin position="28"/>
        <end position="46"/>
    </location>
</feature>
<feature type="transmembrane region" description="Helical" evidence="1">
    <location>
        <begin position="202"/>
        <end position="227"/>
    </location>
</feature>
<keyword evidence="1" id="KW-0472">Membrane</keyword>
<keyword evidence="1" id="KW-1133">Transmembrane helix</keyword>
<dbReference type="PANTHER" id="PTHR40076">
    <property type="entry name" value="MEMBRANE PROTEIN-RELATED"/>
    <property type="match status" value="1"/>
</dbReference>
<dbReference type="OrthoDB" id="7472950at2"/>
<evidence type="ECO:0000256" key="1">
    <source>
        <dbReference type="SAM" id="Phobius"/>
    </source>
</evidence>
<accession>A0A501XT35</accession>
<dbReference type="AlphaFoldDB" id="A0A501XT35"/>
<evidence type="ECO:0008006" key="4">
    <source>
        <dbReference type="Google" id="ProtNLM"/>
    </source>
</evidence>